<organism evidence="6 7">
    <name type="scientific">Roseibium alexandrii</name>
    <dbReference type="NCBI Taxonomy" id="388408"/>
    <lineage>
        <taxon>Bacteria</taxon>
        <taxon>Pseudomonadati</taxon>
        <taxon>Pseudomonadota</taxon>
        <taxon>Alphaproteobacteria</taxon>
        <taxon>Hyphomicrobiales</taxon>
        <taxon>Stappiaceae</taxon>
        <taxon>Roseibium</taxon>
    </lineage>
</organism>
<keyword evidence="7" id="KW-1185">Reference proteome</keyword>
<accession>A0A0M7AL33</accession>
<evidence type="ECO:0000313" key="7">
    <source>
        <dbReference type="Proteomes" id="UP000053235"/>
    </source>
</evidence>
<evidence type="ECO:0000259" key="4">
    <source>
        <dbReference type="Pfam" id="PF00891"/>
    </source>
</evidence>
<sequence length="340" mass="36542">MSAAKCLESAEDISDIAFGFMGSKALFSALNSDVFSLLSEKTLLPSQVAEGSNLDAERATTLLTALTALGLVRRDGDGFTNSPAAEAFLVKGKKYDFGDYLRFQIDRQMYPFMTQLNDALEGTLEEEQVASYEEWFSDAQEAELYSQSQHAGSLGPGRSLAKLVDLSSVRKLLDIGGGTGAFSISLCKAYPGLGSTILDFPNVAEVGKGFVEAEGLENRITYQPGNALKDTWPAQADAVLMSYLFSGVPGASIPGLVRKSMDTLTPGGTYMVHDFMVDESREGPKLAALWQLQHTAFNPEAKSITSTYVSGLMEAAGFKDVTIKEMIPGMTSLVFGRKPA</sequence>
<dbReference type="GO" id="GO:0043803">
    <property type="term" value="F:hydroxyneurosporene-O-methyltransferase activity"/>
    <property type="evidence" value="ECO:0007669"/>
    <property type="project" value="UniProtKB-EC"/>
</dbReference>
<dbReference type="GO" id="GO:0046983">
    <property type="term" value="F:protein dimerization activity"/>
    <property type="evidence" value="ECO:0007669"/>
    <property type="project" value="InterPro"/>
</dbReference>
<dbReference type="InterPro" id="IPR029063">
    <property type="entry name" value="SAM-dependent_MTases_sf"/>
</dbReference>
<dbReference type="GO" id="GO:0032259">
    <property type="term" value="P:methylation"/>
    <property type="evidence" value="ECO:0007669"/>
    <property type="project" value="UniProtKB-KW"/>
</dbReference>
<dbReference type="PIRSF" id="PIRSF005739">
    <property type="entry name" value="O-mtase"/>
    <property type="match status" value="1"/>
</dbReference>
<evidence type="ECO:0000256" key="1">
    <source>
        <dbReference type="ARBA" id="ARBA00022603"/>
    </source>
</evidence>
<feature type="domain" description="O-methyltransferase C-terminal" evidence="4">
    <location>
        <begin position="132"/>
        <end position="319"/>
    </location>
</feature>
<name>A0A0M7AL33_9HYPH</name>
<dbReference type="Pfam" id="PF08100">
    <property type="entry name" value="Dimerisation"/>
    <property type="match status" value="1"/>
</dbReference>
<dbReference type="PANTHER" id="PTHR43712">
    <property type="entry name" value="PUTATIVE (AFU_ORTHOLOGUE AFUA_4G14580)-RELATED"/>
    <property type="match status" value="1"/>
</dbReference>
<evidence type="ECO:0000256" key="3">
    <source>
        <dbReference type="ARBA" id="ARBA00022691"/>
    </source>
</evidence>
<dbReference type="Gene3D" id="3.40.50.150">
    <property type="entry name" value="Vaccinia Virus protein VP39"/>
    <property type="match status" value="1"/>
</dbReference>
<dbReference type="InterPro" id="IPR036388">
    <property type="entry name" value="WH-like_DNA-bd_sf"/>
</dbReference>
<dbReference type="RefSeq" id="WP_144432217.1">
    <property type="nucleotide sequence ID" value="NZ_CXWD01000020.1"/>
</dbReference>
<reference evidence="7" key="1">
    <citation type="submission" date="2015-07" db="EMBL/GenBank/DDBJ databases">
        <authorList>
            <person name="Rodrigo-Torres Lidia"/>
            <person name="Arahal R.David."/>
        </authorList>
    </citation>
    <scope>NUCLEOTIDE SEQUENCE [LARGE SCALE GENOMIC DNA]</scope>
    <source>
        <strain evidence="7">CECT 5112</strain>
    </source>
</reference>
<evidence type="ECO:0000259" key="5">
    <source>
        <dbReference type="Pfam" id="PF08100"/>
    </source>
</evidence>
<feature type="domain" description="O-methyltransferase dimerisation" evidence="5">
    <location>
        <begin position="15"/>
        <end position="90"/>
    </location>
</feature>
<dbReference type="InterPro" id="IPR001077">
    <property type="entry name" value="COMT_C"/>
</dbReference>
<keyword evidence="2 6" id="KW-0808">Transferase</keyword>
<keyword evidence="3" id="KW-0949">S-adenosyl-L-methionine</keyword>
<dbReference type="GO" id="GO:0008171">
    <property type="term" value="F:O-methyltransferase activity"/>
    <property type="evidence" value="ECO:0007669"/>
    <property type="project" value="InterPro"/>
</dbReference>
<gene>
    <name evidence="6" type="primary">crtF_2</name>
    <name evidence="6" type="ORF">LAX5112_04165</name>
</gene>
<dbReference type="Pfam" id="PF00891">
    <property type="entry name" value="Methyltransf_2"/>
    <property type="match status" value="1"/>
</dbReference>
<dbReference type="CDD" id="cd02440">
    <property type="entry name" value="AdoMet_MTases"/>
    <property type="match status" value="1"/>
</dbReference>
<dbReference type="InterPro" id="IPR036390">
    <property type="entry name" value="WH_DNA-bd_sf"/>
</dbReference>
<dbReference type="STRING" id="388408.LAX5112_04165"/>
<evidence type="ECO:0000313" key="6">
    <source>
        <dbReference type="EMBL" id="CTQ75261.1"/>
    </source>
</evidence>
<dbReference type="InterPro" id="IPR016461">
    <property type="entry name" value="COMT-like"/>
</dbReference>
<dbReference type="SUPFAM" id="SSF46785">
    <property type="entry name" value="Winged helix' DNA-binding domain"/>
    <property type="match status" value="1"/>
</dbReference>
<dbReference type="OrthoDB" id="7418600at2"/>
<evidence type="ECO:0000256" key="2">
    <source>
        <dbReference type="ARBA" id="ARBA00022679"/>
    </source>
</evidence>
<dbReference type="Proteomes" id="UP000053235">
    <property type="component" value="Unassembled WGS sequence"/>
</dbReference>
<dbReference type="EMBL" id="CXWD01000020">
    <property type="protein sequence ID" value="CTQ75261.1"/>
    <property type="molecule type" value="Genomic_DNA"/>
</dbReference>
<proteinExistence type="predicted"/>
<protein>
    <submittedName>
        <fullName evidence="6">Demethylspheroidene O-methyltransferase</fullName>
        <ecNumber evidence="6">2.1.1.210</ecNumber>
    </submittedName>
</protein>
<dbReference type="Gene3D" id="1.10.10.10">
    <property type="entry name" value="Winged helix-like DNA-binding domain superfamily/Winged helix DNA-binding domain"/>
    <property type="match status" value="1"/>
</dbReference>
<dbReference type="PROSITE" id="PS51683">
    <property type="entry name" value="SAM_OMT_II"/>
    <property type="match status" value="1"/>
</dbReference>
<dbReference type="EC" id="2.1.1.210" evidence="6"/>
<keyword evidence="1 6" id="KW-0489">Methyltransferase</keyword>
<dbReference type="PANTHER" id="PTHR43712:SF2">
    <property type="entry name" value="O-METHYLTRANSFERASE CICE"/>
    <property type="match status" value="1"/>
</dbReference>
<dbReference type="SUPFAM" id="SSF53335">
    <property type="entry name" value="S-adenosyl-L-methionine-dependent methyltransferases"/>
    <property type="match status" value="1"/>
</dbReference>
<dbReference type="InterPro" id="IPR012967">
    <property type="entry name" value="COMT_dimerisation"/>
</dbReference>
<dbReference type="AlphaFoldDB" id="A0A0M7AL33"/>